<dbReference type="Pfam" id="PF14606">
    <property type="entry name" value="Lipase_GDSL_3"/>
    <property type="match status" value="1"/>
</dbReference>
<organism evidence="5 6">
    <name type="scientific">Candidatus Rikenella faecigallinarum</name>
    <dbReference type="NCBI Taxonomy" id="2838745"/>
    <lineage>
        <taxon>Bacteria</taxon>
        <taxon>Pseudomonadati</taxon>
        <taxon>Bacteroidota</taxon>
        <taxon>Bacteroidia</taxon>
        <taxon>Bacteroidales</taxon>
        <taxon>Rikenellaceae</taxon>
        <taxon>Rikenella</taxon>
    </lineage>
</organism>
<comment type="caution">
    <text evidence="5">The sequence shown here is derived from an EMBL/GenBank/DDBJ whole genome shotgun (WGS) entry which is preliminary data.</text>
</comment>
<sequence length="582" mass="66329">MKTKQALTLTLFILLSLLSSRAQTRWYYPANDSLLPIQGRGWNREIGSEYQRLPARAQALVRPPVWDLSRQTAGLYIQFTTNSPTIRVEYQLTGGWSMPHMPATGVSGVDLYALDSDGHTAWCAADYRFGDTVRYTYNDLTYRNNHSRGSEYTLYLPLYNGVQGLRIGVPSEYRFAWVAPSAEKPIVVYGTSIAQGACASRPGMAWTNILQRRLEIPVVNLGFSGNGQLDESMFHLLAETDAALYIIDCMPNMTNERTAWIVPRLAEGIRILRSHSAAPILLVEHDGYMGYRASQAKEQRFRAANRELRAAYDSLKATVPGLYLMTFEELGLSMDSQVDGVHATDLGMQQYADAYCKKIADILFPELGQLSLTPSRQHRDADTYVWNDRHNAILTYNASTQPEIVLLGNSITHFWGGEPFEPRRVADDVWQELFRGKRVVNLGYGWDRIENMQWRILHDELEGYRAQKIFMMMGTNNLDVNTDEEIVRGIRETIEMIGRRQPEAELYLIHILPRRGAEARLRHLNARLTEELETLPRLHLLDLTADFVERDGTLDETLFSDGLHPNHKGYQILAKRLKPCLR</sequence>
<evidence type="ECO:0000313" key="6">
    <source>
        <dbReference type="Proteomes" id="UP000823926"/>
    </source>
</evidence>
<dbReference type="InterPro" id="IPR051532">
    <property type="entry name" value="Ester_Hydrolysis_Enzymes"/>
</dbReference>
<evidence type="ECO:0000256" key="1">
    <source>
        <dbReference type="SAM" id="SignalP"/>
    </source>
</evidence>
<reference evidence="5" key="2">
    <citation type="submission" date="2021-04" db="EMBL/GenBank/DDBJ databases">
        <authorList>
            <person name="Gilroy R."/>
        </authorList>
    </citation>
    <scope>NUCLEOTIDE SEQUENCE</scope>
    <source>
        <strain evidence="5">ChiBcec15-1070</strain>
    </source>
</reference>
<proteinExistence type="predicted"/>
<dbReference type="InterPro" id="IPR036514">
    <property type="entry name" value="SGNH_hydro_sf"/>
</dbReference>
<dbReference type="GO" id="GO:0004622">
    <property type="term" value="F:phosphatidylcholine lysophospholipase activity"/>
    <property type="evidence" value="ECO:0007669"/>
    <property type="project" value="TreeGrafter"/>
</dbReference>
<dbReference type="PANTHER" id="PTHR30383">
    <property type="entry name" value="THIOESTERASE 1/PROTEASE 1/LYSOPHOSPHOLIPASE L1"/>
    <property type="match status" value="1"/>
</dbReference>
<feature type="domain" description="SGNH hydrolase-type esterase N-terminal" evidence="4">
    <location>
        <begin position="25"/>
        <end position="173"/>
    </location>
</feature>
<gene>
    <name evidence="5" type="ORF">H9888_05980</name>
</gene>
<feature type="domain" description="SGNH hydrolase-type esterase" evidence="3">
    <location>
        <begin position="183"/>
        <end position="359"/>
    </location>
</feature>
<dbReference type="EMBL" id="DXHL01000028">
    <property type="protein sequence ID" value="HIW11035.1"/>
    <property type="molecule type" value="Genomic_DNA"/>
</dbReference>
<dbReference type="Proteomes" id="UP000823926">
    <property type="component" value="Unassembled WGS sequence"/>
</dbReference>
<evidence type="ECO:0000313" key="5">
    <source>
        <dbReference type="EMBL" id="HIW11035.1"/>
    </source>
</evidence>
<evidence type="ECO:0000259" key="4">
    <source>
        <dbReference type="Pfam" id="PF14607"/>
    </source>
</evidence>
<dbReference type="InterPro" id="IPR013830">
    <property type="entry name" value="SGNH_hydro"/>
</dbReference>
<dbReference type="SUPFAM" id="SSF52266">
    <property type="entry name" value="SGNH hydrolase"/>
    <property type="match status" value="2"/>
</dbReference>
<dbReference type="AlphaFoldDB" id="A0A9D1QCW9"/>
<keyword evidence="1" id="KW-0732">Signal</keyword>
<feature type="domain" description="SGNH hydrolase-type esterase" evidence="2">
    <location>
        <begin position="406"/>
        <end position="572"/>
    </location>
</feature>
<name>A0A9D1QCW9_9BACT</name>
<protein>
    <submittedName>
        <fullName evidence="5">SGNH/GDSL hydrolase family protein</fullName>
    </submittedName>
</protein>
<dbReference type="Gene3D" id="3.40.50.1110">
    <property type="entry name" value="SGNH hydrolase"/>
    <property type="match status" value="2"/>
</dbReference>
<dbReference type="Pfam" id="PF13472">
    <property type="entry name" value="Lipase_GDSL_2"/>
    <property type="match status" value="1"/>
</dbReference>
<feature type="chain" id="PRO_5038372666" evidence="1">
    <location>
        <begin position="23"/>
        <end position="582"/>
    </location>
</feature>
<reference evidence="5" key="1">
    <citation type="journal article" date="2021" name="PeerJ">
        <title>Extensive microbial diversity within the chicken gut microbiome revealed by metagenomics and culture.</title>
        <authorList>
            <person name="Gilroy R."/>
            <person name="Ravi A."/>
            <person name="Getino M."/>
            <person name="Pursley I."/>
            <person name="Horton D.L."/>
            <person name="Alikhan N.F."/>
            <person name="Baker D."/>
            <person name="Gharbi K."/>
            <person name="Hall N."/>
            <person name="Watson M."/>
            <person name="Adriaenssens E.M."/>
            <person name="Foster-Nyarko E."/>
            <person name="Jarju S."/>
            <person name="Secka A."/>
            <person name="Antonio M."/>
            <person name="Oren A."/>
            <person name="Chaudhuri R.R."/>
            <person name="La Ragione R."/>
            <person name="Hildebrand F."/>
            <person name="Pallen M.J."/>
        </authorList>
    </citation>
    <scope>NUCLEOTIDE SEQUENCE</scope>
    <source>
        <strain evidence="5">ChiBcec15-1070</strain>
    </source>
</reference>
<evidence type="ECO:0000259" key="2">
    <source>
        <dbReference type="Pfam" id="PF13472"/>
    </source>
</evidence>
<keyword evidence="5" id="KW-0378">Hydrolase</keyword>
<dbReference type="InterPro" id="IPR032740">
    <property type="entry name" value="GxDLY"/>
</dbReference>
<evidence type="ECO:0000259" key="3">
    <source>
        <dbReference type="Pfam" id="PF14606"/>
    </source>
</evidence>
<dbReference type="Pfam" id="PF14607">
    <property type="entry name" value="GxDLY"/>
    <property type="match status" value="1"/>
</dbReference>
<dbReference type="PANTHER" id="PTHR30383:SF5">
    <property type="entry name" value="SGNH HYDROLASE-TYPE ESTERASE DOMAIN-CONTAINING PROTEIN"/>
    <property type="match status" value="1"/>
</dbReference>
<accession>A0A9D1QCW9</accession>
<dbReference type="Gene3D" id="2.60.120.260">
    <property type="entry name" value="Galactose-binding domain-like"/>
    <property type="match status" value="1"/>
</dbReference>
<feature type="signal peptide" evidence="1">
    <location>
        <begin position="1"/>
        <end position="22"/>
    </location>
</feature>